<evidence type="ECO:0000259" key="1">
    <source>
        <dbReference type="Pfam" id="PF03625"/>
    </source>
</evidence>
<dbReference type="InterPro" id="IPR035923">
    <property type="entry name" value="TT1751-like_sf"/>
</dbReference>
<dbReference type="PANTHER" id="PTHR38342:SF1">
    <property type="entry name" value="SLR5037 PROTEIN"/>
    <property type="match status" value="1"/>
</dbReference>
<protein>
    <submittedName>
        <fullName evidence="2">DUF302 domain-containing protein</fullName>
    </submittedName>
</protein>
<dbReference type="InterPro" id="IPR016796">
    <property type="entry name" value="UCP021774"/>
</dbReference>
<dbReference type="Pfam" id="PF03625">
    <property type="entry name" value="DUF302"/>
    <property type="match status" value="1"/>
</dbReference>
<dbReference type="RefSeq" id="WP_144947279.1">
    <property type="nucleotide sequence ID" value="NZ_VMQU01000005.1"/>
</dbReference>
<dbReference type="PIRSF" id="PIRSF021774">
    <property type="entry name" value="UCP021774"/>
    <property type="match status" value="1"/>
</dbReference>
<dbReference type="PANTHER" id="PTHR38342">
    <property type="entry name" value="SLR5037 PROTEIN"/>
    <property type="match status" value="1"/>
</dbReference>
<dbReference type="EMBL" id="VMQU01000005">
    <property type="protein sequence ID" value="TVS92022.1"/>
    <property type="molecule type" value="Genomic_DNA"/>
</dbReference>
<evidence type="ECO:0000313" key="3">
    <source>
        <dbReference type="Proteomes" id="UP000320513"/>
    </source>
</evidence>
<proteinExistence type="predicted"/>
<dbReference type="InterPro" id="IPR005180">
    <property type="entry name" value="DUF302"/>
</dbReference>
<dbReference type="Gene3D" id="3.30.310.70">
    <property type="entry name" value="TT1751-like domain"/>
    <property type="match status" value="1"/>
</dbReference>
<evidence type="ECO:0000313" key="2">
    <source>
        <dbReference type="EMBL" id="TVS92022.1"/>
    </source>
</evidence>
<gene>
    <name evidence="2" type="ORF">FPZ47_01975</name>
</gene>
<keyword evidence="3" id="KW-1185">Reference proteome</keyword>
<name>A0A557Y0F6_9MYCO</name>
<dbReference type="AlphaFoldDB" id="A0A557Y0F6"/>
<dbReference type="SUPFAM" id="SSF103247">
    <property type="entry name" value="TT1751-like"/>
    <property type="match status" value="1"/>
</dbReference>
<comment type="caution">
    <text evidence="2">The sequence shown here is derived from an EMBL/GenBank/DDBJ whole genome shotgun (WGS) entry which is preliminary data.</text>
</comment>
<dbReference type="Proteomes" id="UP000320513">
    <property type="component" value="Unassembled WGS sequence"/>
</dbReference>
<feature type="domain" description="DUF302" evidence="1">
    <location>
        <begin position="35"/>
        <end position="100"/>
    </location>
</feature>
<dbReference type="CDD" id="cd14797">
    <property type="entry name" value="DUF302"/>
    <property type="match status" value="1"/>
</dbReference>
<accession>A0A557Y0F6</accession>
<sequence>MDISIATPLHTSFDDAVARTRAALAEQGFGVLTEIDVKATLKAKLGEEMEDYLILGACNPPLAHRAVSAHRQIGLLLPCNVVVRTDPDHAGTVLVEAMNPGLMVEFTGEPELRPVAEEVTGKLQAMIDSLKNSSPVPAGE</sequence>
<reference evidence="2 3" key="1">
    <citation type="submission" date="2019-07" db="EMBL/GenBank/DDBJ databases">
        <title>New Mycobacterium species.</title>
        <authorList>
            <person name="Tortoli E."/>
            <person name="Ghielmetti G."/>
            <person name="Friedel U."/>
            <person name="Trovato A."/>
        </authorList>
    </citation>
    <scope>NUCLEOTIDE SEQUENCE [LARGE SCALE GENOMIC DNA]</scope>
    <source>
        <strain evidence="2 3">16-83</strain>
    </source>
</reference>
<organism evidence="2 3">
    <name type="scientific">Mycobacterium helveticum</name>
    <dbReference type="NCBI Taxonomy" id="2592811"/>
    <lineage>
        <taxon>Bacteria</taxon>
        <taxon>Bacillati</taxon>
        <taxon>Actinomycetota</taxon>
        <taxon>Actinomycetes</taxon>
        <taxon>Mycobacteriales</taxon>
        <taxon>Mycobacteriaceae</taxon>
        <taxon>Mycobacterium</taxon>
    </lineage>
</organism>
<dbReference type="OrthoDB" id="9791067at2"/>